<dbReference type="eggNOG" id="COG4633">
    <property type="taxonomic scope" value="Bacteria"/>
</dbReference>
<dbReference type="eggNOG" id="COG2836">
    <property type="taxonomic scope" value="Bacteria"/>
</dbReference>
<dbReference type="InterPro" id="IPR036163">
    <property type="entry name" value="HMA_dom_sf"/>
</dbReference>
<dbReference type="PANTHER" id="PTHR42208:SF1">
    <property type="entry name" value="HEAVY METAL TRANSPORTER"/>
    <property type="match status" value="1"/>
</dbReference>
<dbReference type="HOGENOM" id="CLU_032635_2_0_12"/>
<accession>F5Y9G1</accession>
<dbReference type="Proteomes" id="UP000009222">
    <property type="component" value="Chromosome"/>
</dbReference>
<dbReference type="CDD" id="cd00371">
    <property type="entry name" value="HMA"/>
    <property type="match status" value="1"/>
</dbReference>
<sequence length="585" mass="61841">MTCVNCQSRIEKQLKNNPGVESASASFAAGNATVIYDPEIIAFDTIKEGIEKLGYKVLEEGKAANSPAQIAGFLALILILYMLIRHLGVDSLSSAFPLAGAGMGLGMIFVIGLLTSVHCAAMCGGINLSQSLGVRTAMPLLPGLLYNAGRVISYTAVGTIAGALGQVVTVGGHFRGVVQLAAGVFMVIMGLNMLGLFPFLRKLKLHLPKFFGDKIDSEKAAGRSPFIVGLLNGLMPCGPLQAMQLYALSSGSPLRGGLSMLVFSLGTVPLMFGIGALSSLLGRKYTAPVLKAGAVLVTVLGLAMFTNGWTLAALPVAGSSIGVKSSSTAGSNSFEPTIVDGFQIVNSTLRSGAYPPITVQQGIPVRWTINAPQGSITGCNNQMYIREYDINWRFKSGENVIEFVPKKAGRFSYSCWMGMIRSSITVVEAGASAGAADIPGTTAQPAAPVPAGVNISAERIAVAEIQEEGWQKVGIKLTDEGFEPSVLVVQIGLPVLWIIDNDSLDPGNGSLLFPAFRARLEASQGENGIQFVPEGDFEFSTGDNIFYGFVKAVDDINRIDNEGIKQELAEFETLIYPDGYFEEAD</sequence>
<dbReference type="SUPFAM" id="SSF55008">
    <property type="entry name" value="HMA, heavy metal-associated domain"/>
    <property type="match status" value="1"/>
</dbReference>
<keyword evidence="2" id="KW-1133">Transmembrane helix</keyword>
<evidence type="ECO:0000313" key="4">
    <source>
        <dbReference type="EMBL" id="AEF81943.1"/>
    </source>
</evidence>
<dbReference type="AlphaFoldDB" id="F5Y9G1"/>
<protein>
    <submittedName>
        <fullName evidence="4">Heavy metal transport/detoxification protein</fullName>
    </submittedName>
</protein>
<feature type="transmembrane region" description="Helical" evidence="2">
    <location>
        <begin position="177"/>
        <end position="200"/>
    </location>
</feature>
<dbReference type="InterPro" id="IPR008972">
    <property type="entry name" value="Cupredoxin"/>
</dbReference>
<dbReference type="Pfam" id="PF00403">
    <property type="entry name" value="HMA"/>
    <property type="match status" value="1"/>
</dbReference>
<dbReference type="FunFam" id="3.30.70.100:FF:000001">
    <property type="entry name" value="ATPase copper transporting beta"/>
    <property type="match status" value="1"/>
</dbReference>
<evidence type="ECO:0000256" key="1">
    <source>
        <dbReference type="ARBA" id="ARBA00022723"/>
    </source>
</evidence>
<keyword evidence="2" id="KW-0472">Membrane</keyword>
<dbReference type="EMBL" id="CP001841">
    <property type="protein sequence ID" value="AEF81943.1"/>
    <property type="molecule type" value="Genomic_DNA"/>
</dbReference>
<dbReference type="SUPFAM" id="SSF49503">
    <property type="entry name" value="Cupredoxins"/>
    <property type="match status" value="1"/>
</dbReference>
<gene>
    <name evidence="4" type="ordered locus">TREAZ_2100</name>
</gene>
<feature type="transmembrane region" description="Helical" evidence="2">
    <location>
        <begin position="261"/>
        <end position="282"/>
    </location>
</feature>
<feature type="transmembrane region" description="Helical" evidence="2">
    <location>
        <begin position="294"/>
        <end position="317"/>
    </location>
</feature>
<evidence type="ECO:0000313" key="5">
    <source>
        <dbReference type="Proteomes" id="UP000009222"/>
    </source>
</evidence>
<dbReference type="InterPro" id="IPR006121">
    <property type="entry name" value="HMA_dom"/>
</dbReference>
<dbReference type="InterPro" id="IPR039447">
    <property type="entry name" value="UreH-like_TM_dom"/>
</dbReference>
<evidence type="ECO:0000259" key="3">
    <source>
        <dbReference type="PROSITE" id="PS50846"/>
    </source>
</evidence>
<dbReference type="PANTHER" id="PTHR42208">
    <property type="entry name" value="HEAVY METAL TRANSPORTER-RELATED"/>
    <property type="match status" value="1"/>
</dbReference>
<organism evidence="4 5">
    <name type="scientific">Leadbettera azotonutricia (strain ATCC BAA-888 / DSM 13862 / ZAS-9)</name>
    <name type="common">Treponema azotonutricium</name>
    <dbReference type="NCBI Taxonomy" id="545695"/>
    <lineage>
        <taxon>Bacteria</taxon>
        <taxon>Pseudomonadati</taxon>
        <taxon>Spirochaetota</taxon>
        <taxon>Spirochaetia</taxon>
        <taxon>Spirochaetales</taxon>
        <taxon>Breznakiellaceae</taxon>
        <taxon>Leadbettera</taxon>
    </lineage>
</organism>
<reference evidence="5" key="1">
    <citation type="submission" date="2009-12" db="EMBL/GenBank/DDBJ databases">
        <title>Complete sequence of Treponema azotonutricium strain ZAS-9.</title>
        <authorList>
            <person name="Tetu S.G."/>
            <person name="Matson E."/>
            <person name="Ren Q."/>
            <person name="Seshadri R."/>
            <person name="Elbourne L."/>
            <person name="Hassan K.A."/>
            <person name="Durkin A."/>
            <person name="Radune D."/>
            <person name="Mohamoud Y."/>
            <person name="Shay R."/>
            <person name="Jin S."/>
            <person name="Zhang X."/>
            <person name="Lucey K."/>
            <person name="Ballor N.R."/>
            <person name="Ottesen E."/>
            <person name="Rosenthal R."/>
            <person name="Allen A."/>
            <person name="Leadbetter J.R."/>
            <person name="Paulsen I.T."/>
        </authorList>
    </citation>
    <scope>NUCLEOTIDE SEQUENCE [LARGE SCALE GENOMIC DNA]</scope>
    <source>
        <strain evidence="5">ATCC BAA-888 / DSM 13862 / ZAS-9</strain>
    </source>
</reference>
<feature type="domain" description="HMA" evidence="3">
    <location>
        <begin position="1"/>
        <end position="58"/>
    </location>
</feature>
<reference evidence="4 5" key="2">
    <citation type="journal article" date="2011" name="ISME J.">
        <title>RNA-seq reveals cooperative metabolic interactions between two termite-gut spirochete species in co-culture.</title>
        <authorList>
            <person name="Rosenthal A.Z."/>
            <person name="Matson E.G."/>
            <person name="Eldar A."/>
            <person name="Leadbetter J.R."/>
        </authorList>
    </citation>
    <scope>NUCLEOTIDE SEQUENCE [LARGE SCALE GENOMIC DNA]</scope>
    <source>
        <strain evidence="5">ATCC BAA-888 / DSM 13862 / ZAS-9</strain>
    </source>
</reference>
<feature type="transmembrane region" description="Helical" evidence="2">
    <location>
        <begin position="144"/>
        <end position="165"/>
    </location>
</feature>
<name>F5Y9G1_LEAAZ</name>
<dbReference type="eggNOG" id="COG2608">
    <property type="taxonomic scope" value="Bacteria"/>
</dbReference>
<keyword evidence="1" id="KW-0479">Metal-binding</keyword>
<dbReference type="Gene3D" id="3.30.70.100">
    <property type="match status" value="1"/>
</dbReference>
<dbReference type="KEGG" id="taz:TREAZ_2100"/>
<feature type="transmembrane region" description="Helical" evidence="2">
    <location>
        <begin position="66"/>
        <end position="84"/>
    </location>
</feature>
<keyword evidence="2" id="KW-0812">Transmembrane</keyword>
<feature type="transmembrane region" description="Helical" evidence="2">
    <location>
        <begin position="96"/>
        <end position="123"/>
    </location>
</feature>
<dbReference type="InParanoid" id="F5Y9G1"/>
<dbReference type="GO" id="GO:0046872">
    <property type="term" value="F:metal ion binding"/>
    <property type="evidence" value="ECO:0007669"/>
    <property type="project" value="UniProtKB-KW"/>
</dbReference>
<keyword evidence="5" id="KW-1185">Reference proteome</keyword>
<dbReference type="Pfam" id="PF13386">
    <property type="entry name" value="DsbD_2"/>
    <property type="match status" value="1"/>
</dbReference>
<dbReference type="Gene3D" id="2.60.40.420">
    <property type="entry name" value="Cupredoxins - blue copper proteins"/>
    <property type="match status" value="2"/>
</dbReference>
<proteinExistence type="predicted"/>
<dbReference type="PROSITE" id="PS50846">
    <property type="entry name" value="HMA_2"/>
    <property type="match status" value="1"/>
</dbReference>
<dbReference type="STRING" id="545695.TREAZ_2100"/>
<feature type="transmembrane region" description="Helical" evidence="2">
    <location>
        <begin position="220"/>
        <end position="241"/>
    </location>
</feature>
<evidence type="ECO:0000256" key="2">
    <source>
        <dbReference type="SAM" id="Phobius"/>
    </source>
</evidence>